<dbReference type="EMBL" id="HG994366">
    <property type="protein sequence ID" value="CAF1894125.1"/>
    <property type="molecule type" value="Genomic_DNA"/>
</dbReference>
<sequence length="34" mass="3977">MDYFVSCMLTYTFVSFLCILTSEDSLFSFIKNLP</sequence>
<protein>
    <submittedName>
        <fullName evidence="1">(rape) hypothetical protein</fullName>
    </submittedName>
</protein>
<accession>A0A816JXN6</accession>
<dbReference type="Proteomes" id="UP001295469">
    <property type="component" value="Chromosome C02"/>
</dbReference>
<name>A0A816JXN6_BRANA</name>
<proteinExistence type="predicted"/>
<organism evidence="1">
    <name type="scientific">Brassica napus</name>
    <name type="common">Rape</name>
    <dbReference type="NCBI Taxonomy" id="3708"/>
    <lineage>
        <taxon>Eukaryota</taxon>
        <taxon>Viridiplantae</taxon>
        <taxon>Streptophyta</taxon>
        <taxon>Embryophyta</taxon>
        <taxon>Tracheophyta</taxon>
        <taxon>Spermatophyta</taxon>
        <taxon>Magnoliopsida</taxon>
        <taxon>eudicotyledons</taxon>
        <taxon>Gunneridae</taxon>
        <taxon>Pentapetalae</taxon>
        <taxon>rosids</taxon>
        <taxon>malvids</taxon>
        <taxon>Brassicales</taxon>
        <taxon>Brassicaceae</taxon>
        <taxon>Brassiceae</taxon>
        <taxon>Brassica</taxon>
    </lineage>
</organism>
<reference evidence="1" key="1">
    <citation type="submission" date="2021-01" db="EMBL/GenBank/DDBJ databases">
        <authorList>
            <consortium name="Genoscope - CEA"/>
            <person name="William W."/>
        </authorList>
    </citation>
    <scope>NUCLEOTIDE SEQUENCE</scope>
</reference>
<evidence type="ECO:0000313" key="1">
    <source>
        <dbReference type="EMBL" id="CAF1894125.1"/>
    </source>
</evidence>
<gene>
    <name evidence="1" type="ORF">DARMORV10_C02P15350.1</name>
</gene>
<dbReference type="AlphaFoldDB" id="A0A816JXN6"/>